<dbReference type="FunFam" id="1.10.510.10:FF:000307">
    <property type="entry name" value="Serine/threonine-protein kinase RIO2"/>
    <property type="match status" value="1"/>
</dbReference>
<dbReference type="GO" id="GO:0004674">
    <property type="term" value="F:protein serine/threonine kinase activity"/>
    <property type="evidence" value="ECO:0007669"/>
    <property type="project" value="UniProtKB-KW"/>
</dbReference>
<evidence type="ECO:0000256" key="3">
    <source>
        <dbReference type="ARBA" id="ARBA00009196"/>
    </source>
</evidence>
<protein>
    <recommendedName>
        <fullName evidence="18">Serine/threonine-protein kinase RIO2</fullName>
        <ecNumber evidence="4">2.7.11.1</ecNumber>
    </recommendedName>
    <alternativeName>
        <fullName evidence="20">RIO kinase 2</fullName>
    </alternativeName>
    <alternativeName>
        <fullName evidence="19">Serine/threonine-protein kinase rio2</fullName>
    </alternativeName>
</protein>
<evidence type="ECO:0000256" key="7">
    <source>
        <dbReference type="ARBA" id="ARBA00022527"/>
    </source>
</evidence>
<dbReference type="Proteomes" id="UP000515154">
    <property type="component" value="Linkage group LG24"/>
</dbReference>
<evidence type="ECO:0000256" key="11">
    <source>
        <dbReference type="ARBA" id="ARBA00022741"/>
    </source>
</evidence>
<dbReference type="InterPro" id="IPR036390">
    <property type="entry name" value="WH_DNA-bd_sf"/>
</dbReference>
<dbReference type="Gene3D" id="3.30.200.20">
    <property type="entry name" value="Phosphorylase Kinase, domain 1"/>
    <property type="match status" value="1"/>
</dbReference>
<keyword evidence="10" id="KW-0479">Metal-binding</keyword>
<comment type="cofactor">
    <cofactor evidence="1">
        <name>Mg(2+)</name>
        <dbReference type="ChEBI" id="CHEBI:18420"/>
    </cofactor>
</comment>
<feature type="compositionally biased region" description="Basic and acidic residues" evidence="21">
    <location>
        <begin position="341"/>
        <end position="355"/>
    </location>
</feature>
<feature type="compositionally biased region" description="Basic and acidic residues" evidence="21">
    <location>
        <begin position="426"/>
        <end position="451"/>
    </location>
</feature>
<dbReference type="FunFam" id="3.30.200.20:FF:000052">
    <property type="entry name" value="Serine/threonine-protein kinase RIO2"/>
    <property type="match status" value="1"/>
</dbReference>
<keyword evidence="14" id="KW-0460">Magnesium</keyword>
<evidence type="ECO:0000256" key="8">
    <source>
        <dbReference type="ARBA" id="ARBA00022553"/>
    </source>
</evidence>
<keyword evidence="23" id="KW-1185">Reference proteome</keyword>
<comment type="subunit">
    <text evidence="17">Associated with late 40S pre-ribosomal particles. Interacts with PLK1 (via its N-terminus).</text>
</comment>
<evidence type="ECO:0000256" key="12">
    <source>
        <dbReference type="ARBA" id="ARBA00022777"/>
    </source>
</evidence>
<evidence type="ECO:0000256" key="13">
    <source>
        <dbReference type="ARBA" id="ARBA00022840"/>
    </source>
</evidence>
<evidence type="ECO:0000256" key="10">
    <source>
        <dbReference type="ARBA" id="ARBA00022723"/>
    </source>
</evidence>
<organism evidence="23 24">
    <name type="scientific">Octopus sinensis</name>
    <name type="common">East Asian common octopus</name>
    <dbReference type="NCBI Taxonomy" id="2607531"/>
    <lineage>
        <taxon>Eukaryota</taxon>
        <taxon>Metazoa</taxon>
        <taxon>Spiralia</taxon>
        <taxon>Lophotrochozoa</taxon>
        <taxon>Mollusca</taxon>
        <taxon>Cephalopoda</taxon>
        <taxon>Coleoidea</taxon>
        <taxon>Octopodiformes</taxon>
        <taxon>Octopoda</taxon>
        <taxon>Incirrata</taxon>
        <taxon>Octopodidae</taxon>
        <taxon>Octopus</taxon>
    </lineage>
</organism>
<dbReference type="GO" id="GO:0005634">
    <property type="term" value="C:nucleus"/>
    <property type="evidence" value="ECO:0007669"/>
    <property type="project" value="TreeGrafter"/>
</dbReference>
<keyword evidence="8" id="KW-0597">Phosphoprotein</keyword>
<evidence type="ECO:0000256" key="18">
    <source>
        <dbReference type="ARBA" id="ARBA00068353"/>
    </source>
</evidence>
<comment type="catalytic activity">
    <reaction evidence="15">
        <text>L-threonyl-[protein] + ATP = O-phospho-L-threonyl-[protein] + ADP + H(+)</text>
        <dbReference type="Rhea" id="RHEA:46608"/>
        <dbReference type="Rhea" id="RHEA-COMP:11060"/>
        <dbReference type="Rhea" id="RHEA-COMP:11605"/>
        <dbReference type="ChEBI" id="CHEBI:15378"/>
        <dbReference type="ChEBI" id="CHEBI:30013"/>
        <dbReference type="ChEBI" id="CHEBI:30616"/>
        <dbReference type="ChEBI" id="CHEBI:61977"/>
        <dbReference type="ChEBI" id="CHEBI:456216"/>
        <dbReference type="EC" id="2.7.11.1"/>
    </reaction>
</comment>
<dbReference type="SUPFAM" id="SSF46785">
    <property type="entry name" value="Winged helix' DNA-binding domain"/>
    <property type="match status" value="1"/>
</dbReference>
<keyword evidence="5" id="KW-0963">Cytoplasm</keyword>
<keyword evidence="12 24" id="KW-0418">Kinase</keyword>
<dbReference type="Gene3D" id="1.10.510.10">
    <property type="entry name" value="Transferase(Phosphotransferase) domain 1"/>
    <property type="match status" value="1"/>
</dbReference>
<evidence type="ECO:0000313" key="24">
    <source>
        <dbReference type="RefSeq" id="XP_036368956.1"/>
    </source>
</evidence>
<dbReference type="GO" id="GO:0005829">
    <property type="term" value="C:cytosol"/>
    <property type="evidence" value="ECO:0007669"/>
    <property type="project" value="TreeGrafter"/>
</dbReference>
<dbReference type="SUPFAM" id="SSF56112">
    <property type="entry name" value="Protein kinase-like (PK-like)"/>
    <property type="match status" value="1"/>
</dbReference>
<dbReference type="Gene3D" id="1.10.10.10">
    <property type="entry name" value="Winged helix-like DNA-binding domain superfamily/Winged helix DNA-binding domain"/>
    <property type="match status" value="1"/>
</dbReference>
<dbReference type="CDD" id="cd05144">
    <property type="entry name" value="RIO2_C"/>
    <property type="match status" value="1"/>
</dbReference>
<keyword evidence="9" id="KW-0808">Transferase</keyword>
<comment type="catalytic activity">
    <reaction evidence="16">
        <text>L-seryl-[protein] + ATP = O-phospho-L-seryl-[protein] + ADP + H(+)</text>
        <dbReference type="Rhea" id="RHEA:17989"/>
        <dbReference type="Rhea" id="RHEA-COMP:9863"/>
        <dbReference type="Rhea" id="RHEA-COMP:11604"/>
        <dbReference type="ChEBI" id="CHEBI:15378"/>
        <dbReference type="ChEBI" id="CHEBI:29999"/>
        <dbReference type="ChEBI" id="CHEBI:30616"/>
        <dbReference type="ChEBI" id="CHEBI:83421"/>
        <dbReference type="ChEBI" id="CHEBI:456216"/>
        <dbReference type="EC" id="2.7.11.1"/>
    </reaction>
</comment>
<dbReference type="InterPro" id="IPR018935">
    <property type="entry name" value="RIO_kinase_CS"/>
</dbReference>
<evidence type="ECO:0000256" key="15">
    <source>
        <dbReference type="ARBA" id="ARBA00047899"/>
    </source>
</evidence>
<feature type="domain" description="RIO kinase" evidence="22">
    <location>
        <begin position="66"/>
        <end position="289"/>
    </location>
</feature>
<dbReference type="Pfam" id="PF09202">
    <property type="entry name" value="Rio2_N"/>
    <property type="match status" value="1"/>
</dbReference>
<dbReference type="SMART" id="SM00090">
    <property type="entry name" value="RIO"/>
    <property type="match status" value="1"/>
</dbReference>
<evidence type="ECO:0000259" key="22">
    <source>
        <dbReference type="SMART" id="SM00090"/>
    </source>
</evidence>
<dbReference type="InterPro" id="IPR030484">
    <property type="entry name" value="Rio2"/>
</dbReference>
<dbReference type="FunFam" id="1.10.10.10:FF:000053">
    <property type="entry name" value="Serine/threonine-protein kinase RIO2"/>
    <property type="match status" value="1"/>
</dbReference>
<feature type="region of interest" description="Disordered" evidence="21">
    <location>
        <begin position="326"/>
        <end position="361"/>
    </location>
</feature>
<reference evidence="24" key="1">
    <citation type="submission" date="2025-08" db="UniProtKB">
        <authorList>
            <consortium name="RefSeq"/>
        </authorList>
    </citation>
    <scope>IDENTIFICATION</scope>
</reference>
<dbReference type="PROSITE" id="PS01245">
    <property type="entry name" value="RIO1"/>
    <property type="match status" value="1"/>
</dbReference>
<dbReference type="PANTHER" id="PTHR45852:SF1">
    <property type="entry name" value="SERINE_THREONINE-PROTEIN KINASE RIO2"/>
    <property type="match status" value="1"/>
</dbReference>
<dbReference type="GO" id="GO:0030688">
    <property type="term" value="C:preribosome, small subunit precursor"/>
    <property type="evidence" value="ECO:0007669"/>
    <property type="project" value="TreeGrafter"/>
</dbReference>
<comment type="subcellular location">
    <subcellularLocation>
        <location evidence="2">Cytoplasm</location>
    </subcellularLocation>
</comment>
<evidence type="ECO:0000256" key="17">
    <source>
        <dbReference type="ARBA" id="ARBA00064676"/>
    </source>
</evidence>
<dbReference type="InterPro" id="IPR015285">
    <property type="entry name" value="RIO2_wHTH_N"/>
</dbReference>
<evidence type="ECO:0000256" key="2">
    <source>
        <dbReference type="ARBA" id="ARBA00004496"/>
    </source>
</evidence>
<dbReference type="RefSeq" id="XP_036368956.1">
    <property type="nucleotide sequence ID" value="XM_036513063.1"/>
</dbReference>
<keyword evidence="11" id="KW-0547">Nucleotide-binding</keyword>
<accession>A0A7E6FMN2</accession>
<feature type="compositionally biased region" description="Acidic residues" evidence="21">
    <location>
        <begin position="326"/>
        <end position="340"/>
    </location>
</feature>
<evidence type="ECO:0000313" key="23">
    <source>
        <dbReference type="Proteomes" id="UP000515154"/>
    </source>
</evidence>
<proteinExistence type="inferred from homology"/>
<dbReference type="PANTHER" id="PTHR45852">
    <property type="entry name" value="SER/THR-PROTEIN KINASE RIO2"/>
    <property type="match status" value="1"/>
</dbReference>
<keyword evidence="13" id="KW-0067">ATP-binding</keyword>
<keyword evidence="6" id="KW-0690">Ribosome biogenesis</keyword>
<dbReference type="Pfam" id="PF01163">
    <property type="entry name" value="RIO1"/>
    <property type="match status" value="1"/>
</dbReference>
<dbReference type="EC" id="2.7.11.1" evidence="4"/>
<dbReference type="InterPro" id="IPR000687">
    <property type="entry name" value="RIO_kinase"/>
</dbReference>
<evidence type="ECO:0000256" key="21">
    <source>
        <dbReference type="SAM" id="MobiDB-lite"/>
    </source>
</evidence>
<comment type="similarity">
    <text evidence="3">Belongs to the protein kinase superfamily. RIO-type Ser/Thr kinase family.</text>
</comment>
<evidence type="ECO:0000256" key="6">
    <source>
        <dbReference type="ARBA" id="ARBA00022517"/>
    </source>
</evidence>
<evidence type="ECO:0000256" key="1">
    <source>
        <dbReference type="ARBA" id="ARBA00001946"/>
    </source>
</evidence>
<dbReference type="GO" id="GO:0046872">
    <property type="term" value="F:metal ion binding"/>
    <property type="evidence" value="ECO:0007669"/>
    <property type="project" value="UniProtKB-KW"/>
</dbReference>
<keyword evidence="7" id="KW-0723">Serine/threonine-protein kinase</keyword>
<dbReference type="KEGG" id="osn:115224003"/>
<evidence type="ECO:0000256" key="5">
    <source>
        <dbReference type="ARBA" id="ARBA00022490"/>
    </source>
</evidence>
<dbReference type="GO" id="GO:0030490">
    <property type="term" value="P:maturation of SSU-rRNA"/>
    <property type="evidence" value="ECO:0007669"/>
    <property type="project" value="TreeGrafter"/>
</dbReference>
<evidence type="ECO:0000256" key="20">
    <source>
        <dbReference type="ARBA" id="ARBA00076005"/>
    </source>
</evidence>
<gene>
    <name evidence="24" type="primary">LOC115224003</name>
</gene>
<feature type="region of interest" description="Disordered" evidence="21">
    <location>
        <begin position="394"/>
        <end position="457"/>
    </location>
</feature>
<name>A0A7E6FMN2_9MOLL</name>
<dbReference type="InterPro" id="IPR036388">
    <property type="entry name" value="WH-like_DNA-bd_sf"/>
</dbReference>
<dbReference type="InterPro" id="IPR018934">
    <property type="entry name" value="RIO_dom"/>
</dbReference>
<dbReference type="GO" id="GO:0005524">
    <property type="term" value="F:ATP binding"/>
    <property type="evidence" value="ECO:0007669"/>
    <property type="project" value="UniProtKB-KW"/>
</dbReference>
<dbReference type="AlphaFoldDB" id="A0A7E6FMN2"/>
<evidence type="ECO:0000256" key="9">
    <source>
        <dbReference type="ARBA" id="ARBA00022679"/>
    </source>
</evidence>
<evidence type="ECO:0000256" key="4">
    <source>
        <dbReference type="ARBA" id="ARBA00012513"/>
    </source>
</evidence>
<evidence type="ECO:0000256" key="19">
    <source>
        <dbReference type="ARBA" id="ARBA00068837"/>
    </source>
</evidence>
<sequence length="516" mass="59147">MGKLNATLLRYLTQEDFRVITSVEMGMKNHELVPAPLIASIANLPHGGCFKILRELCKHRLICYERCKGNDGYRLTNSGYDYLALRVFTNRGVISSIGNQIGVGKESDVYIVATESGIQYVLKLQRLGRTSFRQLKNKRDYHKHRKSASWLYLSRIAAMKEFAYMKALHTRGFPVPKPIDFNRHAVIMELIDAYPMCQVHDVGDAGEVYNQVMQMIVDLANCGVIHGDFNEFNLMINDEGKVTMIDFPQMVSVSHHNAEWYFNRDVQCIKEFFLRKYHYESEIFPTFADTSRTDSMDVEIAASGFTKDIAEPFDEALKDIGVLEDFDETKEDEEEEESDCESVKEQSKDSPKEKQQTNSKSKSIEAWLKDCDTIQEVDDDDIYYCAADFVEGNQAPNTAESTDEKDGENTLSNSVKEAEEVQSEGVKPDEKCEEATSCPFDREEQLTESRSMRATSITSSTFDPRFVKEKIKREVHKKITKQASSNIRKTGENFYINKKRQDMKFDIKDSMDGFWS</sequence>
<dbReference type="InterPro" id="IPR011009">
    <property type="entry name" value="Kinase-like_dom_sf"/>
</dbReference>
<evidence type="ECO:0000256" key="14">
    <source>
        <dbReference type="ARBA" id="ARBA00022842"/>
    </source>
</evidence>
<evidence type="ECO:0000256" key="16">
    <source>
        <dbReference type="ARBA" id="ARBA00048679"/>
    </source>
</evidence>